<dbReference type="KEGG" id="pmet:G4Y79_03360"/>
<feature type="domain" description="WCX" evidence="3">
    <location>
        <begin position="239"/>
        <end position="317"/>
    </location>
</feature>
<organism evidence="4 5">
    <name type="scientific">Phototrophicus methaneseepsis</name>
    <dbReference type="NCBI Taxonomy" id="2710758"/>
    <lineage>
        <taxon>Bacteria</taxon>
        <taxon>Bacillati</taxon>
        <taxon>Chloroflexota</taxon>
        <taxon>Candidatus Thermofontia</taxon>
        <taxon>Phototrophicales</taxon>
        <taxon>Phototrophicaceae</taxon>
        <taxon>Phototrophicus</taxon>
    </lineage>
</organism>
<dbReference type="EMBL" id="CP062983">
    <property type="protein sequence ID" value="QPC83434.1"/>
    <property type="molecule type" value="Genomic_DNA"/>
</dbReference>
<dbReference type="RefSeq" id="WP_195171501.1">
    <property type="nucleotide sequence ID" value="NZ_CP062983.1"/>
</dbReference>
<dbReference type="AlphaFoldDB" id="A0A7S8EAT3"/>
<dbReference type="InterPro" id="IPR057727">
    <property type="entry name" value="WCX_dom"/>
</dbReference>
<dbReference type="InterPro" id="IPR036390">
    <property type="entry name" value="WH_DNA-bd_sf"/>
</dbReference>
<dbReference type="PANTHER" id="PTHR34580:SF1">
    <property type="entry name" value="PROTEIN PAFC"/>
    <property type="match status" value="1"/>
</dbReference>
<dbReference type="InterPro" id="IPR028349">
    <property type="entry name" value="PafC-like"/>
</dbReference>
<evidence type="ECO:0000259" key="1">
    <source>
        <dbReference type="Pfam" id="PF08279"/>
    </source>
</evidence>
<dbReference type="PANTHER" id="PTHR34580">
    <property type="match status" value="1"/>
</dbReference>
<dbReference type="PROSITE" id="PS52050">
    <property type="entry name" value="WYL"/>
    <property type="match status" value="1"/>
</dbReference>
<dbReference type="Pfam" id="PF13280">
    <property type="entry name" value="WYL"/>
    <property type="match status" value="1"/>
</dbReference>
<evidence type="ECO:0000313" key="4">
    <source>
        <dbReference type="EMBL" id="QPC83434.1"/>
    </source>
</evidence>
<feature type="domain" description="Helix-turn-helix type 11" evidence="1">
    <location>
        <begin position="5"/>
        <end position="56"/>
    </location>
</feature>
<name>A0A7S8EAT3_9CHLR</name>
<dbReference type="InterPro" id="IPR036388">
    <property type="entry name" value="WH-like_DNA-bd_sf"/>
</dbReference>
<dbReference type="Pfam" id="PF25583">
    <property type="entry name" value="WCX"/>
    <property type="match status" value="1"/>
</dbReference>
<evidence type="ECO:0000259" key="2">
    <source>
        <dbReference type="Pfam" id="PF13280"/>
    </source>
</evidence>
<reference evidence="4 5" key="1">
    <citation type="submission" date="2020-02" db="EMBL/GenBank/DDBJ databases">
        <authorList>
            <person name="Zheng R.K."/>
            <person name="Sun C.M."/>
        </authorList>
    </citation>
    <scope>NUCLEOTIDE SEQUENCE [LARGE SCALE GENOMIC DNA]</scope>
    <source>
        <strain evidence="5">rifampicinis</strain>
    </source>
</reference>
<evidence type="ECO:0000259" key="3">
    <source>
        <dbReference type="Pfam" id="PF25583"/>
    </source>
</evidence>
<dbReference type="SUPFAM" id="SSF46785">
    <property type="entry name" value="Winged helix' DNA-binding domain"/>
    <property type="match status" value="1"/>
</dbReference>
<keyword evidence="5" id="KW-1185">Reference proteome</keyword>
<dbReference type="InterPro" id="IPR026881">
    <property type="entry name" value="WYL_dom"/>
</dbReference>
<proteinExistence type="predicted"/>
<dbReference type="PIRSF" id="PIRSF016838">
    <property type="entry name" value="PafC"/>
    <property type="match status" value="1"/>
</dbReference>
<protein>
    <submittedName>
        <fullName evidence="4">WYL domain-containing protein</fullName>
    </submittedName>
</protein>
<gene>
    <name evidence="4" type="ORF">G4Y79_03360</name>
</gene>
<accession>A0A7S8EAT3</accession>
<dbReference type="Gene3D" id="1.10.10.10">
    <property type="entry name" value="Winged helix-like DNA-binding domain superfamily/Winged helix DNA-binding domain"/>
    <property type="match status" value="1"/>
</dbReference>
<evidence type="ECO:0000313" key="5">
    <source>
        <dbReference type="Proteomes" id="UP000594468"/>
    </source>
</evidence>
<dbReference type="Proteomes" id="UP000594468">
    <property type="component" value="Chromosome"/>
</dbReference>
<dbReference type="InterPro" id="IPR051534">
    <property type="entry name" value="CBASS_pafABC_assoc_protein"/>
</dbReference>
<dbReference type="InterPro" id="IPR013196">
    <property type="entry name" value="HTH_11"/>
</dbReference>
<sequence>MRADRLLSLLLLLQGSHQTARDLASALEVSERTIYRDVEALSMAGIPIYTQPGTNGGVFLDEDYRLTLTGLTREQVLSLFATSDADPLAELGLGHAAKHSLMKLFNMLPVGHQHEVNRMRQRFLFDAAGWFHTEDLSAHLHQLQAAVWGDHQIELQYQPVGHDIVNIRLDAIALVSKSDKWYLVGRRQDGEYRTYKLTRIHGLTVLNTHFERDEAFDLADYWAKTFQQFQQYMNQANQPCTARLRIHPKMLWYLEHVLDGHFEQVAPFHEAEWLCVDLQFSAQDEALSHILAMGTQAEIIAPAAMRAALRSLARSILDFYDGSS</sequence>
<dbReference type="Pfam" id="PF08279">
    <property type="entry name" value="HTH_11"/>
    <property type="match status" value="1"/>
</dbReference>
<feature type="domain" description="WYL" evidence="2">
    <location>
        <begin position="139"/>
        <end position="205"/>
    </location>
</feature>